<dbReference type="EMBL" id="JARTCD010000023">
    <property type="protein sequence ID" value="KAJ8658677.1"/>
    <property type="molecule type" value="Genomic_DNA"/>
</dbReference>
<reference evidence="1 2" key="1">
    <citation type="submission" date="2023-03" db="EMBL/GenBank/DDBJ databases">
        <title>Genome sequence of Lichtheimia ornata CBS 291.66.</title>
        <authorList>
            <person name="Mohabir J.T."/>
            <person name="Shea T.P."/>
            <person name="Kurbessoian T."/>
            <person name="Berby B."/>
            <person name="Fontaine J."/>
            <person name="Livny J."/>
            <person name="Gnirke A."/>
            <person name="Stajich J.E."/>
            <person name="Cuomo C.A."/>
        </authorList>
    </citation>
    <scope>NUCLEOTIDE SEQUENCE [LARGE SCALE GENOMIC DNA]</scope>
    <source>
        <strain evidence="1">CBS 291.66</strain>
    </source>
</reference>
<dbReference type="AlphaFoldDB" id="A0AAD7V440"/>
<name>A0AAD7V440_9FUNG</name>
<protein>
    <submittedName>
        <fullName evidence="1">Uncharacterized protein</fullName>
    </submittedName>
</protein>
<evidence type="ECO:0000313" key="1">
    <source>
        <dbReference type="EMBL" id="KAJ8658677.1"/>
    </source>
</evidence>
<sequence length="197" mass="22068">MARCTLAFGNYTAPCTIEGSVPNVWLPSDMLSVAYFVTNPPTTYPTRAKHLLRIASTATSAEREFLLLLSQSLSAHGGKRYGILDFRQACGCLGILSTSSIQPADLFVLQIVDIPNNNEVIDSSSSLLQQYPPLAPDRLPMEMLQAINERHTPEGEQRMKSIAQEMYRIASVYGYWDLWRVLEGICQRFNIDPQQLI</sequence>
<organism evidence="1 2">
    <name type="scientific">Lichtheimia ornata</name>
    <dbReference type="NCBI Taxonomy" id="688661"/>
    <lineage>
        <taxon>Eukaryota</taxon>
        <taxon>Fungi</taxon>
        <taxon>Fungi incertae sedis</taxon>
        <taxon>Mucoromycota</taxon>
        <taxon>Mucoromycotina</taxon>
        <taxon>Mucoromycetes</taxon>
        <taxon>Mucorales</taxon>
        <taxon>Lichtheimiaceae</taxon>
        <taxon>Lichtheimia</taxon>
    </lineage>
</organism>
<gene>
    <name evidence="1" type="ORF">O0I10_005717</name>
</gene>
<proteinExistence type="predicted"/>
<dbReference type="RefSeq" id="XP_058343590.1">
    <property type="nucleotide sequence ID" value="XM_058485755.1"/>
</dbReference>
<keyword evidence="2" id="KW-1185">Reference proteome</keyword>
<evidence type="ECO:0000313" key="2">
    <source>
        <dbReference type="Proteomes" id="UP001234581"/>
    </source>
</evidence>
<comment type="caution">
    <text evidence="1">The sequence shown here is derived from an EMBL/GenBank/DDBJ whole genome shotgun (WGS) entry which is preliminary data.</text>
</comment>
<dbReference type="Proteomes" id="UP001234581">
    <property type="component" value="Unassembled WGS sequence"/>
</dbReference>
<dbReference type="GeneID" id="83213129"/>
<accession>A0AAD7V440</accession>